<dbReference type="PANTHER" id="PTHR14614">
    <property type="entry name" value="HEPATOCELLULAR CARCINOMA-ASSOCIATED ANTIGEN"/>
    <property type="match status" value="1"/>
</dbReference>
<keyword evidence="1" id="KW-0949">S-adenosyl-L-methionine</keyword>
<dbReference type="EMBL" id="KN882045">
    <property type="protein sequence ID" value="KIY45870.1"/>
    <property type="molecule type" value="Genomic_DNA"/>
</dbReference>
<dbReference type="OrthoDB" id="407325at2759"/>
<comment type="similarity">
    <text evidence="1">Belongs to the class I-like SAM-binding methyltransferase superfamily. METTL21 family. EFM6 subfamily.</text>
</comment>
<evidence type="ECO:0000313" key="2">
    <source>
        <dbReference type="EMBL" id="KIY45870.1"/>
    </source>
</evidence>
<comment type="subcellular location">
    <subcellularLocation>
        <location evidence="1">Cytoplasm</location>
    </subcellularLocation>
</comment>
<dbReference type="GO" id="GO:0005737">
    <property type="term" value="C:cytoplasm"/>
    <property type="evidence" value="ECO:0007669"/>
    <property type="project" value="UniProtKB-SubCell"/>
</dbReference>
<name>A0A0D7A588_9AGAR</name>
<feature type="binding site" evidence="1">
    <location>
        <position position="162"/>
    </location>
    <ligand>
        <name>S-adenosyl-L-methionine</name>
        <dbReference type="ChEBI" id="CHEBI:59789"/>
    </ligand>
</feature>
<dbReference type="Gene3D" id="3.40.50.150">
    <property type="entry name" value="Vaccinia Virus protein VP39"/>
    <property type="match status" value="1"/>
</dbReference>
<evidence type="ECO:0000313" key="3">
    <source>
        <dbReference type="Proteomes" id="UP000054144"/>
    </source>
</evidence>
<dbReference type="InterPro" id="IPR019410">
    <property type="entry name" value="Methyltransf_16"/>
</dbReference>
<organism evidence="2 3">
    <name type="scientific">Fistulina hepatica ATCC 64428</name>
    <dbReference type="NCBI Taxonomy" id="1128425"/>
    <lineage>
        <taxon>Eukaryota</taxon>
        <taxon>Fungi</taxon>
        <taxon>Dikarya</taxon>
        <taxon>Basidiomycota</taxon>
        <taxon>Agaricomycotina</taxon>
        <taxon>Agaricomycetes</taxon>
        <taxon>Agaricomycetidae</taxon>
        <taxon>Agaricales</taxon>
        <taxon>Fistulinaceae</taxon>
        <taxon>Fistulina</taxon>
    </lineage>
</organism>
<accession>A0A0D7A588</accession>
<dbReference type="AlphaFoldDB" id="A0A0D7A588"/>
<protein>
    <recommendedName>
        <fullName evidence="1">Protein-lysine N-methyltransferase EFM6</fullName>
        <ecNumber evidence="1">2.1.1.-</ecNumber>
    </recommendedName>
    <alternativeName>
        <fullName evidence="1">Elongation factor methyltransferase 6</fullName>
    </alternativeName>
</protein>
<dbReference type="GO" id="GO:0032259">
    <property type="term" value="P:methylation"/>
    <property type="evidence" value="ECO:0007669"/>
    <property type="project" value="UniProtKB-KW"/>
</dbReference>
<dbReference type="CDD" id="cd02440">
    <property type="entry name" value="AdoMet_MTases"/>
    <property type="match status" value="1"/>
</dbReference>
<gene>
    <name evidence="1" type="primary">EFM6</name>
    <name evidence="2" type="ORF">FISHEDRAFT_48486</name>
</gene>
<keyword evidence="1" id="KW-0963">Cytoplasm</keyword>
<dbReference type="InterPro" id="IPR033684">
    <property type="entry name" value="EFM6"/>
</dbReference>
<dbReference type="EC" id="2.1.1.-" evidence="1"/>
<dbReference type="InterPro" id="IPR029063">
    <property type="entry name" value="SAM-dependent_MTases_sf"/>
</dbReference>
<proteinExistence type="inferred from homology"/>
<sequence>MTEEGKQSFADEENLDAQNPLRHLMHTGDHCVDGSANTEDDIVPEQPKSVLNSSVQLEFRSSSSGEPVSMRLALDASPGCGGVHWPAGQVLSQYLVHLGPDSLRCKKVLELGSGTGLVGLVAAQLGAAHVWITDQAPLLELMHKNVLMNDLESDVSVAELDWGTPVADGIPKPDVLLAADCVYFEPAFPLLVQTLYGLTDAETEILFCYKKRRKADRRFFTMLKKKFSWTEVSDSPERESYSKDAISLLTLHRKDVGV</sequence>
<comment type="function">
    <text evidence="1">S-adenosyl-L-methionine-dependent protein-lysine N-methyltransferase that methylates elongation factor 1-alpha.</text>
</comment>
<dbReference type="SUPFAM" id="SSF53335">
    <property type="entry name" value="S-adenosyl-L-methionine-dependent methyltransferases"/>
    <property type="match status" value="1"/>
</dbReference>
<dbReference type="HAMAP" id="MF_03198">
    <property type="entry name" value="Methyltr_EFM6"/>
    <property type="match status" value="1"/>
</dbReference>
<keyword evidence="1" id="KW-0489">Methyltransferase</keyword>
<dbReference type="PANTHER" id="PTHR14614:SF132">
    <property type="entry name" value="PROTEIN-LYSINE METHYLTRANSFERASE C42C1.13"/>
    <property type="match status" value="1"/>
</dbReference>
<evidence type="ECO:0000256" key="1">
    <source>
        <dbReference type="HAMAP-Rule" id="MF_03198"/>
    </source>
</evidence>
<dbReference type="Pfam" id="PF10294">
    <property type="entry name" value="Methyltransf_16"/>
    <property type="match status" value="1"/>
</dbReference>
<reference evidence="2 3" key="1">
    <citation type="journal article" date="2015" name="Fungal Genet. Biol.">
        <title>Evolution of novel wood decay mechanisms in Agaricales revealed by the genome sequences of Fistulina hepatica and Cylindrobasidium torrendii.</title>
        <authorList>
            <person name="Floudas D."/>
            <person name="Held B.W."/>
            <person name="Riley R."/>
            <person name="Nagy L.G."/>
            <person name="Koehler G."/>
            <person name="Ransdell A.S."/>
            <person name="Younus H."/>
            <person name="Chow J."/>
            <person name="Chiniquy J."/>
            <person name="Lipzen A."/>
            <person name="Tritt A."/>
            <person name="Sun H."/>
            <person name="Haridas S."/>
            <person name="LaButti K."/>
            <person name="Ohm R.A."/>
            <person name="Kues U."/>
            <person name="Blanchette R.A."/>
            <person name="Grigoriev I.V."/>
            <person name="Minto R.E."/>
            <person name="Hibbett D.S."/>
        </authorList>
    </citation>
    <scope>NUCLEOTIDE SEQUENCE [LARGE SCALE GENOMIC DNA]</scope>
    <source>
        <strain evidence="2 3">ATCC 64428</strain>
    </source>
</reference>
<dbReference type="Proteomes" id="UP000054144">
    <property type="component" value="Unassembled WGS sequence"/>
</dbReference>
<feature type="binding site" evidence="1">
    <location>
        <position position="85"/>
    </location>
    <ligand>
        <name>S-adenosyl-L-methionine</name>
        <dbReference type="ChEBI" id="CHEBI:59789"/>
    </ligand>
</feature>
<feature type="binding site" evidence="1">
    <location>
        <begin position="112"/>
        <end position="114"/>
    </location>
    <ligand>
        <name>S-adenosyl-L-methionine</name>
        <dbReference type="ChEBI" id="CHEBI:59789"/>
    </ligand>
</feature>
<dbReference type="GO" id="GO:0016279">
    <property type="term" value="F:protein-lysine N-methyltransferase activity"/>
    <property type="evidence" value="ECO:0007669"/>
    <property type="project" value="UniProtKB-UniRule"/>
</dbReference>
<keyword evidence="3" id="KW-1185">Reference proteome</keyword>
<feature type="binding site" evidence="1">
    <location>
        <position position="134"/>
    </location>
    <ligand>
        <name>S-adenosyl-L-methionine</name>
        <dbReference type="ChEBI" id="CHEBI:59789"/>
    </ligand>
</feature>
<feature type="binding site" evidence="1">
    <location>
        <position position="179"/>
    </location>
    <ligand>
        <name>S-adenosyl-L-methionine</name>
        <dbReference type="ChEBI" id="CHEBI:59789"/>
    </ligand>
</feature>
<keyword evidence="1" id="KW-0808">Transferase</keyword>